<organism evidence="2 3">
    <name type="scientific">Plakobranchus ocellatus</name>
    <dbReference type="NCBI Taxonomy" id="259542"/>
    <lineage>
        <taxon>Eukaryota</taxon>
        <taxon>Metazoa</taxon>
        <taxon>Spiralia</taxon>
        <taxon>Lophotrochozoa</taxon>
        <taxon>Mollusca</taxon>
        <taxon>Gastropoda</taxon>
        <taxon>Heterobranchia</taxon>
        <taxon>Euthyneura</taxon>
        <taxon>Panpulmonata</taxon>
        <taxon>Sacoglossa</taxon>
        <taxon>Placobranchoidea</taxon>
        <taxon>Plakobranchidae</taxon>
        <taxon>Plakobranchus</taxon>
    </lineage>
</organism>
<name>A0AAV3Z9C1_9GAST</name>
<feature type="region of interest" description="Disordered" evidence="1">
    <location>
        <begin position="1"/>
        <end position="23"/>
    </location>
</feature>
<protein>
    <submittedName>
        <fullName evidence="2">Uncharacterized protein</fullName>
    </submittedName>
</protein>
<evidence type="ECO:0000313" key="3">
    <source>
        <dbReference type="Proteomes" id="UP000735302"/>
    </source>
</evidence>
<keyword evidence="3" id="KW-1185">Reference proteome</keyword>
<comment type="caution">
    <text evidence="2">The sequence shown here is derived from an EMBL/GenBank/DDBJ whole genome shotgun (WGS) entry which is preliminary data.</text>
</comment>
<evidence type="ECO:0000256" key="1">
    <source>
        <dbReference type="SAM" id="MobiDB-lite"/>
    </source>
</evidence>
<proteinExistence type="predicted"/>
<evidence type="ECO:0000313" key="2">
    <source>
        <dbReference type="EMBL" id="GFN91134.1"/>
    </source>
</evidence>
<reference evidence="2 3" key="1">
    <citation type="journal article" date="2021" name="Elife">
        <title>Chloroplast acquisition without the gene transfer in kleptoplastic sea slugs, Plakobranchus ocellatus.</title>
        <authorList>
            <person name="Maeda T."/>
            <person name="Takahashi S."/>
            <person name="Yoshida T."/>
            <person name="Shimamura S."/>
            <person name="Takaki Y."/>
            <person name="Nagai Y."/>
            <person name="Toyoda A."/>
            <person name="Suzuki Y."/>
            <person name="Arimoto A."/>
            <person name="Ishii H."/>
            <person name="Satoh N."/>
            <person name="Nishiyama T."/>
            <person name="Hasebe M."/>
            <person name="Maruyama T."/>
            <person name="Minagawa J."/>
            <person name="Obokata J."/>
            <person name="Shigenobu S."/>
        </authorList>
    </citation>
    <scope>NUCLEOTIDE SEQUENCE [LARGE SCALE GENOMIC DNA]</scope>
</reference>
<sequence>MTTGPGPAKQADGRPFSNWKDGCGPPGVRSTMVAWLPSYPSHQAVHSYPSCCSRDAHQAAWLAQDTVVISACLKEVFDTRCFQNGFSLTL</sequence>
<dbReference type="Proteomes" id="UP000735302">
    <property type="component" value="Unassembled WGS sequence"/>
</dbReference>
<gene>
    <name evidence="2" type="ORF">PoB_001764000</name>
</gene>
<dbReference type="AlphaFoldDB" id="A0AAV3Z9C1"/>
<accession>A0AAV3Z9C1</accession>
<dbReference type="EMBL" id="BLXT01002101">
    <property type="protein sequence ID" value="GFN91134.1"/>
    <property type="molecule type" value="Genomic_DNA"/>
</dbReference>